<sequence length="116" mass="13092">MPSAVLMIQVNCPRCFLLCFKTPGSLRKMSMPPPRFFGFSRLELCLMVAWVFVAPRTCIGKRRVISSNGGHYKQQTLVSKVPDTLSFINLLLAAVQLSVGAKFELSFCVYRAWRDT</sequence>
<protein>
    <submittedName>
        <fullName evidence="1">Uncharacterized protein</fullName>
    </submittedName>
</protein>
<evidence type="ECO:0000313" key="2">
    <source>
        <dbReference type="Proteomes" id="UP000235371"/>
    </source>
</evidence>
<keyword evidence="2" id="KW-1185">Reference proteome</keyword>
<gene>
    <name evidence="1" type="ORF">K444DRAFT_217632</name>
</gene>
<name>A0A2J6SNY7_9HELO</name>
<dbReference type="RefSeq" id="XP_024729400.1">
    <property type="nucleotide sequence ID" value="XM_024871129.1"/>
</dbReference>
<dbReference type="Proteomes" id="UP000235371">
    <property type="component" value="Unassembled WGS sequence"/>
</dbReference>
<evidence type="ECO:0000313" key="1">
    <source>
        <dbReference type="EMBL" id="PMD52496.1"/>
    </source>
</evidence>
<accession>A0A2J6SNY7</accession>
<reference evidence="1 2" key="1">
    <citation type="submission" date="2016-04" db="EMBL/GenBank/DDBJ databases">
        <title>A degradative enzymes factory behind the ericoid mycorrhizal symbiosis.</title>
        <authorList>
            <consortium name="DOE Joint Genome Institute"/>
            <person name="Martino E."/>
            <person name="Morin E."/>
            <person name="Grelet G."/>
            <person name="Kuo A."/>
            <person name="Kohler A."/>
            <person name="Daghino S."/>
            <person name="Barry K."/>
            <person name="Choi C."/>
            <person name="Cichocki N."/>
            <person name="Clum A."/>
            <person name="Copeland A."/>
            <person name="Hainaut M."/>
            <person name="Haridas S."/>
            <person name="Labutti K."/>
            <person name="Lindquist E."/>
            <person name="Lipzen A."/>
            <person name="Khouja H.-R."/>
            <person name="Murat C."/>
            <person name="Ohm R."/>
            <person name="Olson A."/>
            <person name="Spatafora J."/>
            <person name="Veneault-Fourrey C."/>
            <person name="Henrissat B."/>
            <person name="Grigoriev I."/>
            <person name="Martin F."/>
            <person name="Perotto S."/>
        </authorList>
    </citation>
    <scope>NUCLEOTIDE SEQUENCE [LARGE SCALE GENOMIC DNA]</scope>
    <source>
        <strain evidence="1 2">E</strain>
    </source>
</reference>
<proteinExistence type="predicted"/>
<dbReference type="InParanoid" id="A0A2J6SNY7"/>
<dbReference type="EMBL" id="KZ613903">
    <property type="protein sequence ID" value="PMD52496.1"/>
    <property type="molecule type" value="Genomic_DNA"/>
</dbReference>
<dbReference type="AlphaFoldDB" id="A0A2J6SNY7"/>
<dbReference type="GeneID" id="36579211"/>
<organism evidence="1 2">
    <name type="scientific">Hyaloscypha bicolor E</name>
    <dbReference type="NCBI Taxonomy" id="1095630"/>
    <lineage>
        <taxon>Eukaryota</taxon>
        <taxon>Fungi</taxon>
        <taxon>Dikarya</taxon>
        <taxon>Ascomycota</taxon>
        <taxon>Pezizomycotina</taxon>
        <taxon>Leotiomycetes</taxon>
        <taxon>Helotiales</taxon>
        <taxon>Hyaloscyphaceae</taxon>
        <taxon>Hyaloscypha</taxon>
        <taxon>Hyaloscypha bicolor</taxon>
    </lineage>
</organism>